<reference evidence="11 12" key="1">
    <citation type="submission" date="2024-04" db="EMBL/GenBank/DDBJ databases">
        <authorList>
            <person name="Rising A."/>
            <person name="Reimegard J."/>
            <person name="Sonavane S."/>
            <person name="Akerstrom W."/>
            <person name="Nylinder S."/>
            <person name="Hedman E."/>
            <person name="Kallberg Y."/>
        </authorList>
    </citation>
    <scope>NUCLEOTIDE SEQUENCE [LARGE SCALE GENOMIC DNA]</scope>
</reference>
<evidence type="ECO:0000256" key="8">
    <source>
        <dbReference type="ARBA" id="ARBA00023136"/>
    </source>
</evidence>
<dbReference type="GO" id="GO:0005743">
    <property type="term" value="C:mitochondrial inner membrane"/>
    <property type="evidence" value="ECO:0007669"/>
    <property type="project" value="UniProtKB-SubCell"/>
</dbReference>
<evidence type="ECO:0000256" key="5">
    <source>
        <dbReference type="ARBA" id="ARBA00022792"/>
    </source>
</evidence>
<keyword evidence="4" id="KW-0812">Transmembrane</keyword>
<gene>
    <name evidence="11" type="ORF">LARSCL_LOCUS13571</name>
</gene>
<comment type="subcellular location">
    <subcellularLocation>
        <location evidence="1 9">Mitochondrion inner membrane</location>
        <topology evidence="1 9">Multi-pass membrane protein</topology>
    </subcellularLocation>
</comment>
<sequence>MTLALCIYSLLFMRFAWRVQPRNLLLFACHFTNECAQITQGCRLMKHEYVN</sequence>
<comment type="caution">
    <text evidence="11">The sequence shown here is derived from an EMBL/GenBank/DDBJ whole genome shotgun (WGS) entry which is preliminary data.</text>
</comment>
<name>A0AAV2AMQ0_9ARAC</name>
<keyword evidence="7 9" id="KW-0496">Mitochondrion</keyword>
<feature type="chain" id="PRO_5043628995" description="Mitochondrial pyruvate carrier" evidence="10">
    <location>
        <begin position="22"/>
        <end position="51"/>
    </location>
</feature>
<evidence type="ECO:0000313" key="12">
    <source>
        <dbReference type="Proteomes" id="UP001497382"/>
    </source>
</evidence>
<feature type="signal peptide" evidence="10">
    <location>
        <begin position="1"/>
        <end position="21"/>
    </location>
</feature>
<keyword evidence="6" id="KW-1133">Transmembrane helix</keyword>
<organism evidence="11 12">
    <name type="scientific">Larinioides sclopetarius</name>
    <dbReference type="NCBI Taxonomy" id="280406"/>
    <lineage>
        <taxon>Eukaryota</taxon>
        <taxon>Metazoa</taxon>
        <taxon>Ecdysozoa</taxon>
        <taxon>Arthropoda</taxon>
        <taxon>Chelicerata</taxon>
        <taxon>Arachnida</taxon>
        <taxon>Araneae</taxon>
        <taxon>Araneomorphae</taxon>
        <taxon>Entelegynae</taxon>
        <taxon>Araneoidea</taxon>
        <taxon>Araneidae</taxon>
        <taxon>Larinioides</taxon>
    </lineage>
</organism>
<evidence type="ECO:0000256" key="3">
    <source>
        <dbReference type="ARBA" id="ARBA00022448"/>
    </source>
</evidence>
<dbReference type="Proteomes" id="UP001497382">
    <property type="component" value="Unassembled WGS sequence"/>
</dbReference>
<keyword evidence="8" id="KW-0472">Membrane</keyword>
<keyword evidence="5 9" id="KW-0999">Mitochondrion inner membrane</keyword>
<keyword evidence="10" id="KW-0732">Signal</keyword>
<keyword evidence="12" id="KW-1185">Reference proteome</keyword>
<evidence type="ECO:0000256" key="4">
    <source>
        <dbReference type="ARBA" id="ARBA00022692"/>
    </source>
</evidence>
<evidence type="ECO:0000256" key="10">
    <source>
        <dbReference type="SAM" id="SignalP"/>
    </source>
</evidence>
<evidence type="ECO:0000256" key="9">
    <source>
        <dbReference type="RuleBase" id="RU363100"/>
    </source>
</evidence>
<protein>
    <recommendedName>
        <fullName evidence="9">Mitochondrial pyruvate carrier</fullName>
    </recommendedName>
</protein>
<proteinExistence type="inferred from homology"/>
<comment type="function">
    <text evidence="9">Mediates the uptake of pyruvate into mitochondria.</text>
</comment>
<comment type="similarity">
    <text evidence="2 9">Belongs to the mitochondrial pyruvate carrier (MPC) (TC 2.A.105) family.</text>
</comment>
<evidence type="ECO:0000256" key="2">
    <source>
        <dbReference type="ARBA" id="ARBA00006416"/>
    </source>
</evidence>
<accession>A0AAV2AMQ0</accession>
<dbReference type="AlphaFoldDB" id="A0AAV2AMQ0"/>
<evidence type="ECO:0000256" key="7">
    <source>
        <dbReference type="ARBA" id="ARBA00023128"/>
    </source>
</evidence>
<dbReference type="InterPro" id="IPR005336">
    <property type="entry name" value="MPC"/>
</dbReference>
<evidence type="ECO:0000256" key="1">
    <source>
        <dbReference type="ARBA" id="ARBA00004448"/>
    </source>
</evidence>
<dbReference type="GO" id="GO:0006850">
    <property type="term" value="P:pyruvate import into mitochondria"/>
    <property type="evidence" value="ECO:0007669"/>
    <property type="project" value="InterPro"/>
</dbReference>
<keyword evidence="3 9" id="KW-0813">Transport</keyword>
<dbReference type="EMBL" id="CAXIEN010000188">
    <property type="protein sequence ID" value="CAL1285202.1"/>
    <property type="molecule type" value="Genomic_DNA"/>
</dbReference>
<dbReference type="Pfam" id="PF03650">
    <property type="entry name" value="MPC"/>
    <property type="match status" value="1"/>
</dbReference>
<evidence type="ECO:0000256" key="6">
    <source>
        <dbReference type="ARBA" id="ARBA00022989"/>
    </source>
</evidence>
<evidence type="ECO:0000313" key="11">
    <source>
        <dbReference type="EMBL" id="CAL1285202.1"/>
    </source>
</evidence>